<reference evidence="2 3" key="1">
    <citation type="submission" date="2015-09" db="EMBL/GenBank/DDBJ databases">
        <title>Draft genome of the parasitic nematode Teladorsagia circumcincta isolate WARC Sus (inbred).</title>
        <authorList>
            <person name="Mitreva M."/>
        </authorList>
    </citation>
    <scope>NUCLEOTIDE SEQUENCE [LARGE SCALE GENOMIC DNA]</scope>
    <source>
        <strain evidence="2 3">S</strain>
    </source>
</reference>
<sequence length="162" mass="18221">MFSAEVFQRVFVLTGRTTEGKQKKAALRSEDMECIRNIQQQSGDDDNQDMIEDNALPERKETCSSESTSSATLQEGYLTQEAKNGGWYACDENLLDEMELEIRENELKGDTKSQLLSTAEEEQQSVVVIDAGKESSLSEVHDDCGLLEMIDLKQLVSSKDWQ</sequence>
<keyword evidence="3" id="KW-1185">Reference proteome</keyword>
<evidence type="ECO:0000313" key="3">
    <source>
        <dbReference type="Proteomes" id="UP000230423"/>
    </source>
</evidence>
<feature type="region of interest" description="Disordered" evidence="1">
    <location>
        <begin position="39"/>
        <end position="77"/>
    </location>
</feature>
<dbReference type="Proteomes" id="UP000230423">
    <property type="component" value="Unassembled WGS sequence"/>
</dbReference>
<feature type="compositionally biased region" description="Acidic residues" evidence="1">
    <location>
        <begin position="43"/>
        <end position="52"/>
    </location>
</feature>
<dbReference type="EMBL" id="KZ345195">
    <property type="protein sequence ID" value="PIO74969.1"/>
    <property type="molecule type" value="Genomic_DNA"/>
</dbReference>
<proteinExistence type="predicted"/>
<gene>
    <name evidence="2" type="ORF">TELCIR_03003</name>
</gene>
<evidence type="ECO:0000313" key="2">
    <source>
        <dbReference type="EMBL" id="PIO74969.1"/>
    </source>
</evidence>
<protein>
    <submittedName>
        <fullName evidence="2">Uncharacterized protein</fullName>
    </submittedName>
</protein>
<organism evidence="2 3">
    <name type="scientific">Teladorsagia circumcincta</name>
    <name type="common">Brown stomach worm</name>
    <name type="synonym">Ostertagia circumcincta</name>
    <dbReference type="NCBI Taxonomy" id="45464"/>
    <lineage>
        <taxon>Eukaryota</taxon>
        <taxon>Metazoa</taxon>
        <taxon>Ecdysozoa</taxon>
        <taxon>Nematoda</taxon>
        <taxon>Chromadorea</taxon>
        <taxon>Rhabditida</taxon>
        <taxon>Rhabditina</taxon>
        <taxon>Rhabditomorpha</taxon>
        <taxon>Strongyloidea</taxon>
        <taxon>Trichostrongylidae</taxon>
        <taxon>Teladorsagia</taxon>
    </lineage>
</organism>
<accession>A0A2G9UXH5</accession>
<dbReference type="AlphaFoldDB" id="A0A2G9UXH5"/>
<evidence type="ECO:0000256" key="1">
    <source>
        <dbReference type="SAM" id="MobiDB-lite"/>
    </source>
</evidence>
<name>A0A2G9UXH5_TELCI</name>